<dbReference type="GO" id="GO:0008966">
    <property type="term" value="F:phosphoglucosamine mutase activity"/>
    <property type="evidence" value="ECO:0007669"/>
    <property type="project" value="InterPro"/>
</dbReference>
<dbReference type="InterPro" id="IPR006352">
    <property type="entry name" value="GlmM_bact"/>
</dbReference>
<evidence type="ECO:0000259" key="8">
    <source>
        <dbReference type="Pfam" id="PF02878"/>
    </source>
</evidence>
<dbReference type="GO" id="GO:0005975">
    <property type="term" value="P:carbohydrate metabolic process"/>
    <property type="evidence" value="ECO:0007669"/>
    <property type="project" value="InterPro"/>
</dbReference>
<evidence type="ECO:0000256" key="6">
    <source>
        <dbReference type="ARBA" id="ARBA00023235"/>
    </source>
</evidence>
<evidence type="ECO:0000259" key="7">
    <source>
        <dbReference type="Pfam" id="PF00408"/>
    </source>
</evidence>
<feature type="domain" description="Alpha-D-phosphohexomutase alpha/beta/alpha" evidence="9">
    <location>
        <begin position="158"/>
        <end position="244"/>
    </location>
</feature>
<keyword evidence="3" id="KW-0597">Phosphoprotein</keyword>
<dbReference type="InterPro" id="IPR005844">
    <property type="entry name" value="A-D-PHexomutase_a/b/a-I"/>
</dbReference>
<evidence type="ECO:0000256" key="4">
    <source>
        <dbReference type="ARBA" id="ARBA00022723"/>
    </source>
</evidence>
<dbReference type="GO" id="GO:0000287">
    <property type="term" value="F:magnesium ion binding"/>
    <property type="evidence" value="ECO:0007669"/>
    <property type="project" value="InterPro"/>
</dbReference>
<keyword evidence="6" id="KW-0413">Isomerase</keyword>
<dbReference type="Pfam" id="PF02879">
    <property type="entry name" value="PGM_PMM_II"/>
    <property type="match status" value="1"/>
</dbReference>
<dbReference type="GO" id="GO:0009252">
    <property type="term" value="P:peptidoglycan biosynthetic process"/>
    <property type="evidence" value="ECO:0007669"/>
    <property type="project" value="TreeGrafter"/>
</dbReference>
<dbReference type="InterPro" id="IPR005845">
    <property type="entry name" value="A-D-PHexomutase_a/b/a-II"/>
</dbReference>
<organism evidence="11">
    <name type="scientific">freshwater metagenome</name>
    <dbReference type="NCBI Taxonomy" id="449393"/>
    <lineage>
        <taxon>unclassified sequences</taxon>
        <taxon>metagenomes</taxon>
        <taxon>ecological metagenomes</taxon>
    </lineage>
</organism>
<dbReference type="Pfam" id="PF00408">
    <property type="entry name" value="PGM_PMM_IV"/>
    <property type="match status" value="1"/>
</dbReference>
<sequence>MTLRFGTDGVRGPASEFTDALVVALGQAAAQVLGTSAFVIGRDTRESGERLERALAGGLVLGGAQPLSMGVVPTPAVAWVCAQRGVPGAVISASHNPWSDNGIKFFAAGGRKLSDELEAALESALDAIVASGSGGDLATNIETDADAVADWCGAVSSSIASVVPMRIVIDCANGAASFVAPAIFRGLGLDVEVLHAQPDGRNINDACGSTHPEDLQRAVVANDAVLGLAFDGDADRLLAVDERGELIDGDQLIALFARDLRERGELAGDRVVVTVMSNLGFRLAMDAQGIEVVETPVGDRHVLEALARTSSSLGGEQSGHIVFADRATTGDGVLSGVQLVDLVGRSQTPLSVLADEVMERLPQVLRNVRLEHRRDDIVDAIAGEIAEVEQSLGARGRVLIRLSGTEPLVRVMVEAPTLEQAEAAADNLAAAVIQACSA</sequence>
<dbReference type="AlphaFoldDB" id="A0A6J6GQR8"/>
<dbReference type="InterPro" id="IPR036900">
    <property type="entry name" value="A-D-PHexomutase_C_sf"/>
</dbReference>
<dbReference type="InterPro" id="IPR005846">
    <property type="entry name" value="A-D-PHexomutase_a/b/a-III"/>
</dbReference>
<dbReference type="FunFam" id="3.30.310.50:FF:000001">
    <property type="entry name" value="Phosphoglucosamine mutase"/>
    <property type="match status" value="1"/>
</dbReference>
<dbReference type="GO" id="GO:0004615">
    <property type="term" value="F:phosphomannomutase activity"/>
    <property type="evidence" value="ECO:0007669"/>
    <property type="project" value="TreeGrafter"/>
</dbReference>
<dbReference type="PANTHER" id="PTHR42946:SF1">
    <property type="entry name" value="PHOSPHOGLUCOMUTASE (ALPHA-D-GLUCOSE-1,6-BISPHOSPHATE-DEPENDENT)"/>
    <property type="match status" value="1"/>
</dbReference>
<dbReference type="FunFam" id="3.40.120.10:FF:000003">
    <property type="entry name" value="Phosphoglucosamine mutase"/>
    <property type="match status" value="1"/>
</dbReference>
<feature type="domain" description="Alpha-D-phosphohexomutase alpha/beta/alpha" evidence="10">
    <location>
        <begin position="248"/>
        <end position="360"/>
    </location>
</feature>
<dbReference type="PRINTS" id="PR00509">
    <property type="entry name" value="PGMPMM"/>
</dbReference>
<evidence type="ECO:0000259" key="10">
    <source>
        <dbReference type="Pfam" id="PF02880"/>
    </source>
</evidence>
<evidence type="ECO:0000256" key="5">
    <source>
        <dbReference type="ARBA" id="ARBA00022842"/>
    </source>
</evidence>
<gene>
    <name evidence="11" type="ORF">UFOPK1827_00808</name>
</gene>
<dbReference type="PANTHER" id="PTHR42946">
    <property type="entry name" value="PHOSPHOHEXOSE MUTASE"/>
    <property type="match status" value="1"/>
</dbReference>
<dbReference type="GO" id="GO:0005829">
    <property type="term" value="C:cytosol"/>
    <property type="evidence" value="ECO:0007669"/>
    <property type="project" value="TreeGrafter"/>
</dbReference>
<protein>
    <submittedName>
        <fullName evidence="11">Unannotated protein</fullName>
    </submittedName>
</protein>
<evidence type="ECO:0000256" key="2">
    <source>
        <dbReference type="ARBA" id="ARBA00010231"/>
    </source>
</evidence>
<dbReference type="SUPFAM" id="SSF53738">
    <property type="entry name" value="Phosphoglucomutase, first 3 domains"/>
    <property type="match status" value="3"/>
</dbReference>
<dbReference type="InterPro" id="IPR005843">
    <property type="entry name" value="A-D-PHexomutase_C"/>
</dbReference>
<name>A0A6J6GQR8_9ZZZZ</name>
<dbReference type="GO" id="GO:0006048">
    <property type="term" value="P:UDP-N-acetylglucosamine biosynthetic process"/>
    <property type="evidence" value="ECO:0007669"/>
    <property type="project" value="TreeGrafter"/>
</dbReference>
<accession>A0A6J6GQR8</accession>
<keyword evidence="5" id="KW-0460">Magnesium</keyword>
<dbReference type="Gene3D" id="3.30.310.50">
    <property type="entry name" value="Alpha-D-phosphohexomutase, C-terminal domain"/>
    <property type="match status" value="1"/>
</dbReference>
<proteinExistence type="inferred from homology"/>
<comment type="cofactor">
    <cofactor evidence="1">
        <name>Mg(2+)</name>
        <dbReference type="ChEBI" id="CHEBI:18420"/>
    </cofactor>
</comment>
<dbReference type="SUPFAM" id="SSF55957">
    <property type="entry name" value="Phosphoglucomutase, C-terminal domain"/>
    <property type="match status" value="1"/>
</dbReference>
<evidence type="ECO:0000313" key="11">
    <source>
        <dbReference type="EMBL" id="CAB4603627.1"/>
    </source>
</evidence>
<feature type="domain" description="Alpha-D-phosphohexomutase C-terminal" evidence="7">
    <location>
        <begin position="367"/>
        <end position="430"/>
    </location>
</feature>
<dbReference type="Pfam" id="PF02880">
    <property type="entry name" value="PGM_PMM_III"/>
    <property type="match status" value="1"/>
</dbReference>
<dbReference type="HAMAP" id="MF_01554_B">
    <property type="entry name" value="GlmM_B"/>
    <property type="match status" value="1"/>
</dbReference>
<reference evidence="11" key="1">
    <citation type="submission" date="2020-05" db="EMBL/GenBank/DDBJ databases">
        <authorList>
            <person name="Chiriac C."/>
            <person name="Salcher M."/>
            <person name="Ghai R."/>
            <person name="Kavagutti S V."/>
        </authorList>
    </citation>
    <scope>NUCLEOTIDE SEQUENCE</scope>
</reference>
<dbReference type="Gene3D" id="3.40.120.10">
    <property type="entry name" value="Alpha-D-Glucose-1,6-Bisphosphate, subunit A, domain 3"/>
    <property type="match status" value="3"/>
</dbReference>
<evidence type="ECO:0000256" key="1">
    <source>
        <dbReference type="ARBA" id="ARBA00001946"/>
    </source>
</evidence>
<keyword evidence="4" id="KW-0479">Metal-binding</keyword>
<evidence type="ECO:0000259" key="9">
    <source>
        <dbReference type="Pfam" id="PF02879"/>
    </source>
</evidence>
<dbReference type="InterPro" id="IPR050060">
    <property type="entry name" value="Phosphoglucosamine_mutase"/>
</dbReference>
<dbReference type="InterPro" id="IPR016055">
    <property type="entry name" value="A-D-PHexomutase_a/b/a-I/II/III"/>
</dbReference>
<feature type="domain" description="Alpha-D-phosphohexomutase alpha/beta/alpha" evidence="8">
    <location>
        <begin position="4"/>
        <end position="127"/>
    </location>
</feature>
<evidence type="ECO:0000256" key="3">
    <source>
        <dbReference type="ARBA" id="ARBA00022553"/>
    </source>
</evidence>
<comment type="similarity">
    <text evidence="2">Belongs to the phosphohexose mutase family.</text>
</comment>
<dbReference type="InterPro" id="IPR005841">
    <property type="entry name" value="Alpha-D-phosphohexomutase_SF"/>
</dbReference>
<dbReference type="EMBL" id="CAEZUO010000029">
    <property type="protein sequence ID" value="CAB4603627.1"/>
    <property type="molecule type" value="Genomic_DNA"/>
</dbReference>
<dbReference type="NCBIfam" id="TIGR01455">
    <property type="entry name" value="glmM"/>
    <property type="match status" value="1"/>
</dbReference>
<dbReference type="Pfam" id="PF02878">
    <property type="entry name" value="PGM_PMM_I"/>
    <property type="match status" value="1"/>
</dbReference>